<feature type="domain" description="HTH luxR-type" evidence="4">
    <location>
        <begin position="873"/>
        <end position="938"/>
    </location>
</feature>
<dbReference type="AlphaFoldDB" id="A0A919A792"/>
<dbReference type="PANTHER" id="PTHR44688:SF16">
    <property type="entry name" value="DNA-BINDING TRANSCRIPTIONAL ACTIVATOR DEVR_DOSR"/>
    <property type="match status" value="1"/>
</dbReference>
<dbReference type="Pfam" id="PF13401">
    <property type="entry name" value="AAA_22"/>
    <property type="match status" value="1"/>
</dbReference>
<protein>
    <submittedName>
        <fullName evidence="5">Transcriptional regulator</fullName>
    </submittedName>
</protein>
<dbReference type="InterPro" id="IPR000792">
    <property type="entry name" value="Tscrpt_reg_LuxR_C"/>
</dbReference>
<dbReference type="SUPFAM" id="SSF46894">
    <property type="entry name" value="C-terminal effector domain of the bipartite response regulators"/>
    <property type="match status" value="1"/>
</dbReference>
<accession>A0A919A792</accession>
<evidence type="ECO:0000256" key="3">
    <source>
        <dbReference type="ARBA" id="ARBA00023163"/>
    </source>
</evidence>
<dbReference type="InterPro" id="IPR059106">
    <property type="entry name" value="WHD_MalT"/>
</dbReference>
<dbReference type="PANTHER" id="PTHR44688">
    <property type="entry name" value="DNA-BINDING TRANSCRIPTIONAL ACTIVATOR DEVR_DOSR"/>
    <property type="match status" value="1"/>
</dbReference>
<keyword evidence="3" id="KW-0804">Transcription</keyword>
<dbReference type="CDD" id="cd06170">
    <property type="entry name" value="LuxR_C_like"/>
    <property type="match status" value="1"/>
</dbReference>
<comment type="caution">
    <text evidence="5">The sequence shown here is derived from an EMBL/GenBank/DDBJ whole genome shotgun (WGS) entry which is preliminary data.</text>
</comment>
<sequence>MSDLEVMRPGWPIGPPLGPWVPSLLRVSVRTLDFGAVGVLPVIRRTAVVSAVSASSDNGPGPVAEGPDPLGDPFLRTRFAVPSRPATFLRRRRLCEHLDHALDTPLTMVNGSAGAGKTLLVADWAAGLGRPVAWLTLDASDQSPGLFWAHVLQALRERGVREVRKAGCPADAGSVAHALLARLAAELSGRDRPAILVLDEFDRVTAPEIADQLAFVLHHAGRGLRTVLVTRTEPVLPLHRYRAEGTLTEVRGAELAFTPEEAATLLARHGLRLPGGAVAALVARTRGWAAGLRLSALAAQRSGDPETYLKEFEAGHSTIADFLLAEVLGRQPARTQDLLLRVSVLDRICPDLADALSGRRDAGAILAELHRANAFVEHLGHDWYGLHPLFAEILGAHLRARSPGLETELHRRAARWLRHSGHLLEALAHGAAAGDWEFTARALVDDLAIGQFFTGLRSDDLGELFSRMAPDVTGPEADLVRAARELAAGAPARAGPYLEHARRALEREGRGRAAARLSCALLDALSARLTGAPGRAEHAAARAGEIKQDIAPGLLDRHPEVTALLQTHLGSARLWAGRFDDSRSALCAAAAGSEGVRTALPRQECLSQLALIDYLNGWTGRAERGALAALAEAERFSLSESWGSGLGCLVLAAVAVDRDELDKAEALLERAGAEQPVPPDPVTAAGRAIVRARLQLARGRTRAALETAESIVPSAAASPWAQDHTALVVSAAHLAEGRPEPAVKAVQDPACHRTACAVAAARAHLAAGNPDAALDLLDGLPAEEGAGPAVTVRAMLVRAEAADRTGDHDTARRLVGRALLDAGHERLKRPFVESGPWIRRLLGTDPVHGPGRDRPAARCGGASGAEPCALPSPTLLVEELTARECDVLRRLAQLMSTEEIAADLFLSVNTVKTHLKNAYRKLGVNRRGEAVRRARERGLL</sequence>
<organism evidence="5 6">
    <name type="scientific">Streptomyces spiralis</name>
    <dbReference type="NCBI Taxonomy" id="66376"/>
    <lineage>
        <taxon>Bacteria</taxon>
        <taxon>Bacillati</taxon>
        <taxon>Actinomycetota</taxon>
        <taxon>Actinomycetes</taxon>
        <taxon>Kitasatosporales</taxon>
        <taxon>Streptomycetaceae</taxon>
        <taxon>Streptomyces</taxon>
    </lineage>
</organism>
<evidence type="ECO:0000259" key="4">
    <source>
        <dbReference type="PROSITE" id="PS50043"/>
    </source>
</evidence>
<name>A0A919A792_9ACTN</name>
<dbReference type="Pfam" id="PF00196">
    <property type="entry name" value="GerE"/>
    <property type="match status" value="1"/>
</dbReference>
<dbReference type="GO" id="GO:0003677">
    <property type="term" value="F:DNA binding"/>
    <property type="evidence" value="ECO:0007669"/>
    <property type="project" value="UniProtKB-KW"/>
</dbReference>
<dbReference type="SUPFAM" id="SSF52540">
    <property type="entry name" value="P-loop containing nucleoside triphosphate hydrolases"/>
    <property type="match status" value="1"/>
</dbReference>
<dbReference type="PRINTS" id="PR00038">
    <property type="entry name" value="HTHLUXR"/>
</dbReference>
<dbReference type="InterPro" id="IPR016032">
    <property type="entry name" value="Sig_transdc_resp-reg_C-effctor"/>
</dbReference>
<evidence type="ECO:0000256" key="1">
    <source>
        <dbReference type="ARBA" id="ARBA00023015"/>
    </source>
</evidence>
<dbReference type="Gene3D" id="3.40.50.300">
    <property type="entry name" value="P-loop containing nucleotide triphosphate hydrolases"/>
    <property type="match status" value="1"/>
</dbReference>
<reference evidence="5" key="2">
    <citation type="submission" date="2020-09" db="EMBL/GenBank/DDBJ databases">
        <authorList>
            <person name="Sun Q."/>
            <person name="Ohkuma M."/>
        </authorList>
    </citation>
    <scope>NUCLEOTIDE SEQUENCE</scope>
    <source>
        <strain evidence="5">JCM 3302</strain>
    </source>
</reference>
<dbReference type="PROSITE" id="PS50043">
    <property type="entry name" value="HTH_LUXR_2"/>
    <property type="match status" value="1"/>
</dbReference>
<dbReference type="EMBL" id="BNBC01000027">
    <property type="protein sequence ID" value="GHE89540.1"/>
    <property type="molecule type" value="Genomic_DNA"/>
</dbReference>
<proteinExistence type="predicted"/>
<dbReference type="SMART" id="SM00421">
    <property type="entry name" value="HTH_LUXR"/>
    <property type="match status" value="1"/>
</dbReference>
<dbReference type="Pfam" id="PF25873">
    <property type="entry name" value="WHD_MalT"/>
    <property type="match status" value="1"/>
</dbReference>
<gene>
    <name evidence="5" type="ORF">GCM10014715_52570</name>
</gene>
<dbReference type="InterPro" id="IPR049945">
    <property type="entry name" value="AAA_22"/>
</dbReference>
<dbReference type="Proteomes" id="UP000641386">
    <property type="component" value="Unassembled WGS sequence"/>
</dbReference>
<keyword evidence="2" id="KW-0238">DNA-binding</keyword>
<dbReference type="Gene3D" id="1.25.40.10">
    <property type="entry name" value="Tetratricopeptide repeat domain"/>
    <property type="match status" value="1"/>
</dbReference>
<keyword evidence="1" id="KW-0805">Transcription regulation</keyword>
<dbReference type="InterPro" id="IPR027417">
    <property type="entry name" value="P-loop_NTPase"/>
</dbReference>
<evidence type="ECO:0000313" key="6">
    <source>
        <dbReference type="Proteomes" id="UP000641386"/>
    </source>
</evidence>
<dbReference type="InterPro" id="IPR011990">
    <property type="entry name" value="TPR-like_helical_dom_sf"/>
</dbReference>
<reference evidence="5" key="1">
    <citation type="journal article" date="2014" name="Int. J. Syst. Evol. Microbiol.">
        <title>Complete genome sequence of Corynebacterium casei LMG S-19264T (=DSM 44701T), isolated from a smear-ripened cheese.</title>
        <authorList>
            <consortium name="US DOE Joint Genome Institute (JGI-PGF)"/>
            <person name="Walter F."/>
            <person name="Albersmeier A."/>
            <person name="Kalinowski J."/>
            <person name="Ruckert C."/>
        </authorList>
    </citation>
    <scope>NUCLEOTIDE SEQUENCE</scope>
    <source>
        <strain evidence="5">JCM 3302</strain>
    </source>
</reference>
<dbReference type="GO" id="GO:0016887">
    <property type="term" value="F:ATP hydrolysis activity"/>
    <property type="evidence" value="ECO:0007669"/>
    <property type="project" value="InterPro"/>
</dbReference>
<evidence type="ECO:0000313" key="5">
    <source>
        <dbReference type="EMBL" id="GHE89540.1"/>
    </source>
</evidence>
<evidence type="ECO:0000256" key="2">
    <source>
        <dbReference type="ARBA" id="ARBA00023125"/>
    </source>
</evidence>
<keyword evidence="6" id="KW-1185">Reference proteome</keyword>
<dbReference type="InterPro" id="IPR036388">
    <property type="entry name" value="WH-like_DNA-bd_sf"/>
</dbReference>
<dbReference type="Gene3D" id="1.10.10.10">
    <property type="entry name" value="Winged helix-like DNA-binding domain superfamily/Winged helix DNA-binding domain"/>
    <property type="match status" value="1"/>
</dbReference>
<dbReference type="GO" id="GO:0006355">
    <property type="term" value="P:regulation of DNA-templated transcription"/>
    <property type="evidence" value="ECO:0007669"/>
    <property type="project" value="InterPro"/>
</dbReference>